<reference evidence="3 4" key="1">
    <citation type="journal article" date="2020" name="IScience">
        <title>Genome Sequencing of the Endangered Kingdonia uniflora (Circaeasteraceae, Ranunculales) Reveals Potential Mechanisms of Evolutionary Specialization.</title>
        <authorList>
            <person name="Sun Y."/>
            <person name="Deng T."/>
            <person name="Zhang A."/>
            <person name="Moore M.J."/>
            <person name="Landis J.B."/>
            <person name="Lin N."/>
            <person name="Zhang H."/>
            <person name="Zhang X."/>
            <person name="Huang J."/>
            <person name="Zhang X."/>
            <person name="Sun H."/>
            <person name="Wang H."/>
        </authorList>
    </citation>
    <scope>NUCLEOTIDE SEQUENCE [LARGE SCALE GENOMIC DNA]</scope>
    <source>
        <strain evidence="3">TB1705</strain>
        <tissue evidence="3">Leaf</tissue>
    </source>
</reference>
<comment type="caution">
    <text evidence="3">The sequence shown here is derived from an EMBL/GenBank/DDBJ whole genome shotgun (WGS) entry which is preliminary data.</text>
</comment>
<sequence>WDESIWEPAKNVVFNKSQKVVRKFHMRSHLRTLQKELKGFNELLNKSGFGWDYIKNTVIQSTTCWDKLLSDKKDADKYKSFQFLDTKDIDDVYDPDMSGLVDEDEHLGDIEENPSIPLTDSTRKRSTPAPPLEKQQHGTKPSVTICEKLYSVQLLVTKSVISGEMILEDLGMLEV</sequence>
<dbReference type="PANTHER" id="PTHR46929">
    <property type="entry name" value="EXPRESSED PROTEIN"/>
    <property type="match status" value="1"/>
</dbReference>
<evidence type="ECO:0000259" key="2">
    <source>
        <dbReference type="Pfam" id="PF12776"/>
    </source>
</evidence>
<dbReference type="Pfam" id="PF12776">
    <property type="entry name" value="Myb_DNA-bind_3"/>
    <property type="match status" value="1"/>
</dbReference>
<dbReference type="InterPro" id="IPR024752">
    <property type="entry name" value="Myb/SANT-like_dom"/>
</dbReference>
<feature type="compositionally biased region" description="Acidic residues" evidence="1">
    <location>
        <begin position="102"/>
        <end position="112"/>
    </location>
</feature>
<proteinExistence type="predicted"/>
<dbReference type="PANTHER" id="PTHR46929:SF3">
    <property type="entry name" value="MYB_SANT-LIKE DOMAIN-CONTAINING PROTEIN"/>
    <property type="match status" value="1"/>
</dbReference>
<dbReference type="Proteomes" id="UP000541444">
    <property type="component" value="Unassembled WGS sequence"/>
</dbReference>
<dbReference type="AlphaFoldDB" id="A0A7J7PB79"/>
<dbReference type="EMBL" id="JACGCM010000062">
    <property type="protein sequence ID" value="KAF6176701.1"/>
    <property type="molecule type" value="Genomic_DNA"/>
</dbReference>
<dbReference type="OrthoDB" id="686198at2759"/>
<accession>A0A7J7PB79</accession>
<feature type="domain" description="Myb/SANT-like" evidence="2">
    <location>
        <begin position="3"/>
        <end position="67"/>
    </location>
</feature>
<protein>
    <recommendedName>
        <fullName evidence="2">Myb/SANT-like domain-containing protein</fullName>
    </recommendedName>
</protein>
<feature type="non-terminal residue" evidence="3">
    <location>
        <position position="1"/>
    </location>
</feature>
<evidence type="ECO:0000313" key="3">
    <source>
        <dbReference type="EMBL" id="KAF6176701.1"/>
    </source>
</evidence>
<evidence type="ECO:0000256" key="1">
    <source>
        <dbReference type="SAM" id="MobiDB-lite"/>
    </source>
</evidence>
<feature type="region of interest" description="Disordered" evidence="1">
    <location>
        <begin position="102"/>
        <end position="140"/>
    </location>
</feature>
<organism evidence="3 4">
    <name type="scientific">Kingdonia uniflora</name>
    <dbReference type="NCBI Taxonomy" id="39325"/>
    <lineage>
        <taxon>Eukaryota</taxon>
        <taxon>Viridiplantae</taxon>
        <taxon>Streptophyta</taxon>
        <taxon>Embryophyta</taxon>
        <taxon>Tracheophyta</taxon>
        <taxon>Spermatophyta</taxon>
        <taxon>Magnoliopsida</taxon>
        <taxon>Ranunculales</taxon>
        <taxon>Circaeasteraceae</taxon>
        <taxon>Kingdonia</taxon>
    </lineage>
</organism>
<evidence type="ECO:0000313" key="4">
    <source>
        <dbReference type="Proteomes" id="UP000541444"/>
    </source>
</evidence>
<gene>
    <name evidence="3" type="ORF">GIB67_002915</name>
</gene>
<name>A0A7J7PB79_9MAGN</name>
<keyword evidence="4" id="KW-1185">Reference proteome</keyword>